<dbReference type="InterPro" id="IPR003759">
    <property type="entry name" value="Cbl-bd_cap"/>
</dbReference>
<evidence type="ECO:0000259" key="1">
    <source>
        <dbReference type="PROSITE" id="PS50937"/>
    </source>
</evidence>
<proteinExistence type="predicted"/>
<dbReference type="Proteomes" id="UP000694300">
    <property type="component" value="Unassembled WGS sequence"/>
</dbReference>
<sequence>MTAEGPGQAPSPLWTAGAVARQIGVAPSTLRSWSRRHGLSATGHRDGTHRRYTEQDVAVLEAVRRHVGEGVPVAVAAGIARGSAAQAAPVPAGAPAPPRRPITQALVRGALRLDADAVLDTLTAALGAEGVFAVWERSCVPALRSVGRRAGADEACIGAEHLLSWCVTTALHRHSARHGSRTGPSGASPRVLLACTDGERHHLGLDALHAALAERGVAATVFGASLPAPAVVAAARARPTDVVVLWSQAARTGRPGVLRALLPAAGSVLAAGPGWGGSRLPAGTAHVTSLGGAVDAVLAAHPLAVAGG</sequence>
<dbReference type="PROSITE" id="PS50937">
    <property type="entry name" value="HTH_MERR_2"/>
    <property type="match status" value="1"/>
</dbReference>
<keyword evidence="3" id="KW-1185">Reference proteome</keyword>
<dbReference type="EMBL" id="JADQDF010000001">
    <property type="protein sequence ID" value="MBW0126942.1"/>
    <property type="molecule type" value="Genomic_DNA"/>
</dbReference>
<dbReference type="Pfam" id="PF13411">
    <property type="entry name" value="MerR_1"/>
    <property type="match status" value="1"/>
</dbReference>
<dbReference type="InterPro" id="IPR047057">
    <property type="entry name" value="MerR_fam"/>
</dbReference>
<evidence type="ECO:0000313" key="3">
    <source>
        <dbReference type="Proteomes" id="UP000694300"/>
    </source>
</evidence>
<organism evidence="2 3">
    <name type="scientific">Pseudonocardia oceani</name>
    <dbReference type="NCBI Taxonomy" id="2792013"/>
    <lineage>
        <taxon>Bacteria</taxon>
        <taxon>Bacillati</taxon>
        <taxon>Actinomycetota</taxon>
        <taxon>Actinomycetes</taxon>
        <taxon>Pseudonocardiales</taxon>
        <taxon>Pseudonocardiaceae</taxon>
        <taxon>Pseudonocardia</taxon>
    </lineage>
</organism>
<dbReference type="InterPro" id="IPR000551">
    <property type="entry name" value="MerR-type_HTH_dom"/>
</dbReference>
<dbReference type="PANTHER" id="PTHR30204">
    <property type="entry name" value="REDOX-CYCLING DRUG-SENSING TRANSCRIPTIONAL ACTIVATOR SOXR"/>
    <property type="match status" value="1"/>
</dbReference>
<comment type="caution">
    <text evidence="2">The sequence shown here is derived from an EMBL/GenBank/DDBJ whole genome shotgun (WGS) entry which is preliminary data.</text>
</comment>
<evidence type="ECO:0000313" key="2">
    <source>
        <dbReference type="EMBL" id="MBW0126942.1"/>
    </source>
</evidence>
<dbReference type="Pfam" id="PF02607">
    <property type="entry name" value="B12-binding_2"/>
    <property type="match status" value="1"/>
</dbReference>
<protein>
    <submittedName>
        <fullName evidence="2">MerR family transcriptional regulator</fullName>
    </submittedName>
</protein>
<dbReference type="SMART" id="SM00422">
    <property type="entry name" value="HTH_MERR"/>
    <property type="match status" value="1"/>
</dbReference>
<name>A0ABS6U3X1_9PSEU</name>
<dbReference type="RefSeq" id="WP_218589915.1">
    <property type="nucleotide sequence ID" value="NZ_JADQDE010000259.1"/>
</dbReference>
<accession>A0ABS6U3X1</accession>
<gene>
    <name evidence="2" type="ORF">I4I82_04510</name>
</gene>
<dbReference type="PANTHER" id="PTHR30204:SF97">
    <property type="entry name" value="MERR FAMILY REGULATORY PROTEIN"/>
    <property type="match status" value="1"/>
</dbReference>
<reference evidence="2 3" key="1">
    <citation type="submission" date="2020-11" db="EMBL/GenBank/DDBJ databases">
        <title>Pseudonocardia abyssalis sp. nov. and Pseudonocardia oceani sp. nov., description and phylogenomic analysis of two novel actinomycetes isolated from the deep Southern Ocean.</title>
        <authorList>
            <person name="Parra J."/>
        </authorList>
    </citation>
    <scope>NUCLEOTIDE SEQUENCE [LARGE SCALE GENOMIC DNA]</scope>
    <source>
        <strain evidence="3">KRD185</strain>
    </source>
</reference>
<feature type="domain" description="HTH merR-type" evidence="1">
    <location>
        <begin position="13"/>
        <end position="82"/>
    </location>
</feature>